<organism evidence="7 8">
    <name type="scientific">Exiguobacterium sibiricum (strain DSM 17290 / CCUG 55495 / CIP 109462 / JCM 13490 / 255-15)</name>
    <dbReference type="NCBI Taxonomy" id="262543"/>
    <lineage>
        <taxon>Bacteria</taxon>
        <taxon>Bacillati</taxon>
        <taxon>Bacillota</taxon>
        <taxon>Bacilli</taxon>
        <taxon>Bacillales</taxon>
        <taxon>Bacillales Family XII. Incertae Sedis</taxon>
        <taxon>Exiguobacterium</taxon>
    </lineage>
</organism>
<keyword evidence="3 6" id="KW-0812">Transmembrane</keyword>
<dbReference type="AlphaFoldDB" id="B1YGF0"/>
<comment type="subcellular location">
    <subcellularLocation>
        <location evidence="1">Membrane</location>
        <topology evidence="1">Multi-pass membrane protein</topology>
    </subcellularLocation>
</comment>
<protein>
    <recommendedName>
        <fullName evidence="9">Iron export ABC transporter permease subunit FetB</fullName>
    </recommendedName>
</protein>
<reference evidence="7 8" key="2">
    <citation type="journal article" date="2008" name="BMC Genomics">
        <title>Architecture of thermal adaptation in an Exiguobacterium sibiricum strain isolated from 3 million year old permafrost: a genome and transcriptome approach.</title>
        <authorList>
            <person name="Rodrigues D.F."/>
            <person name="Ivanova N."/>
            <person name="He Z."/>
            <person name="Huebner M."/>
            <person name="Zhou J."/>
            <person name="Tiedje J.M."/>
        </authorList>
    </citation>
    <scope>NUCLEOTIDE SEQUENCE [LARGE SCALE GENOMIC DNA]</scope>
    <source>
        <strain evidence="8">DSM 17290 / CIP 109462 / JCM 13490 / 255-15</strain>
    </source>
</reference>
<keyword evidence="5 6" id="KW-0472">Membrane</keyword>
<dbReference type="GO" id="GO:0005886">
    <property type="term" value="C:plasma membrane"/>
    <property type="evidence" value="ECO:0007669"/>
    <property type="project" value="TreeGrafter"/>
</dbReference>
<evidence type="ECO:0000313" key="7">
    <source>
        <dbReference type="EMBL" id="ACB60954.1"/>
    </source>
</evidence>
<evidence type="ECO:0000313" key="8">
    <source>
        <dbReference type="Proteomes" id="UP000001681"/>
    </source>
</evidence>
<evidence type="ECO:0000256" key="1">
    <source>
        <dbReference type="ARBA" id="ARBA00004141"/>
    </source>
</evidence>
<dbReference type="OrthoDB" id="9791807at2"/>
<dbReference type="HOGENOM" id="CLU_076147_1_0_9"/>
<comment type="similarity">
    <text evidence="2">Belongs to the UPF0014 family.</text>
</comment>
<dbReference type="EMBL" id="CP001022">
    <property type="protein sequence ID" value="ACB60954.1"/>
    <property type="molecule type" value="Genomic_DNA"/>
</dbReference>
<dbReference type="KEGG" id="esi:Exig_1494"/>
<feature type="transmembrane region" description="Helical" evidence="6">
    <location>
        <begin position="59"/>
        <end position="77"/>
    </location>
</feature>
<name>B1YGF0_EXIS2</name>
<dbReference type="eggNOG" id="COG0390">
    <property type="taxonomic scope" value="Bacteria"/>
</dbReference>
<accession>B1YGF0</accession>
<evidence type="ECO:0008006" key="9">
    <source>
        <dbReference type="Google" id="ProtNLM"/>
    </source>
</evidence>
<dbReference type="Proteomes" id="UP000001681">
    <property type="component" value="Chromosome"/>
</dbReference>
<reference evidence="7 8" key="1">
    <citation type="journal article" date="2006" name="Extremophiles">
        <title>Characterization of Exiguobacterium isolates from the Siberian permafrost. Description of Exiguobacterium sibiricum sp. nov.</title>
        <authorList>
            <person name="Rodrigues D.F."/>
            <person name="Goris J."/>
            <person name="Vishnivetskaya T."/>
            <person name="Gilichinsky D."/>
            <person name="Thomashow M.F."/>
            <person name="Tiedje J.M."/>
        </authorList>
    </citation>
    <scope>NUCLEOTIDE SEQUENCE [LARGE SCALE GENOMIC DNA]</scope>
    <source>
        <strain evidence="8">DSM 17290 / CIP 109462 / JCM 13490 / 255-15</strain>
    </source>
</reference>
<dbReference type="RefSeq" id="WP_012370375.1">
    <property type="nucleotide sequence ID" value="NC_010556.1"/>
</dbReference>
<gene>
    <name evidence="7" type="ordered locus">Exig_1494</name>
</gene>
<evidence type="ECO:0000256" key="3">
    <source>
        <dbReference type="ARBA" id="ARBA00022692"/>
    </source>
</evidence>
<feature type="transmembrane region" description="Helical" evidence="6">
    <location>
        <begin position="186"/>
        <end position="204"/>
    </location>
</feature>
<feature type="transmembrane region" description="Helical" evidence="6">
    <location>
        <begin position="117"/>
        <end position="137"/>
    </location>
</feature>
<reference evidence="8" key="3">
    <citation type="submission" date="2008-04" db="EMBL/GenBank/DDBJ databases">
        <title>Complete sequence of chromosome of Exiguobacterium sibiricum 255-15.</title>
        <authorList>
            <consortium name="US DOE Joint Genome Institute"/>
            <person name="Copeland A."/>
            <person name="Lucas S."/>
            <person name="Lapidus A."/>
            <person name="Glavina del Rio T."/>
            <person name="Dalin E."/>
            <person name="Tice H."/>
            <person name="Bruce D."/>
            <person name="Goodwin L."/>
            <person name="Pitluck S."/>
            <person name="Kiss H."/>
            <person name="Chertkov O."/>
            <person name="Monk C."/>
            <person name="Brettin T."/>
            <person name="Detter J.C."/>
            <person name="Han C."/>
            <person name="Kuske C.R."/>
            <person name="Schmutz J."/>
            <person name="Larimer F."/>
            <person name="Land M."/>
            <person name="Hauser L."/>
            <person name="Kyrpides N."/>
            <person name="Mikhailova N."/>
            <person name="Vishnivetskaya T."/>
            <person name="Rodrigues D.F."/>
            <person name="Gilichinsky D."/>
            <person name="Tiedje J."/>
            <person name="Richardson P."/>
        </authorList>
    </citation>
    <scope>NUCLEOTIDE SEQUENCE [LARGE SCALE GENOMIC DNA]</scope>
    <source>
        <strain evidence="8">DSM 17290 / CIP 109462 / JCM 13490 / 255-15</strain>
    </source>
</reference>
<sequence>MSYVQLATSLIFIAIPLILAFTLKLGLEKDILIATVRSIIQLLIIGYILTFVFESDSPIYILLMILLMIGAATLNVIRKGDGIPGIQWIVLATLISVEVLTMGLMLGLNIIPFEAQQVIPISGMVIGNCMILSLLFLNKFKDEVERSDEVIELILSLGGDTKTAIDTSLKSAIRTSMIPTIEAQKTMGLVQLPGMMSGLIIGGANPMEAVLYQLLILFLLLTTAATSAVLVGYMSYRKLFNQKSQFIGLTYRKDKQN</sequence>
<evidence type="ECO:0000256" key="2">
    <source>
        <dbReference type="ARBA" id="ARBA00005268"/>
    </source>
</evidence>
<dbReference type="PANTHER" id="PTHR30028">
    <property type="entry name" value="UPF0014 INNER MEMBRANE PROTEIN YBBM-RELATED"/>
    <property type="match status" value="1"/>
</dbReference>
<keyword evidence="8" id="KW-1185">Reference proteome</keyword>
<dbReference type="PANTHER" id="PTHR30028:SF0">
    <property type="entry name" value="PROTEIN ALUMINUM SENSITIVE 3"/>
    <property type="match status" value="1"/>
</dbReference>
<keyword evidence="4 6" id="KW-1133">Transmembrane helix</keyword>
<feature type="transmembrane region" description="Helical" evidence="6">
    <location>
        <begin position="89"/>
        <end position="111"/>
    </location>
</feature>
<feature type="transmembrane region" description="Helical" evidence="6">
    <location>
        <begin position="210"/>
        <end position="233"/>
    </location>
</feature>
<dbReference type="STRING" id="262543.Exig_1494"/>
<dbReference type="InterPro" id="IPR005226">
    <property type="entry name" value="UPF0014_fam"/>
</dbReference>
<dbReference type="Pfam" id="PF03649">
    <property type="entry name" value="UPF0014"/>
    <property type="match status" value="1"/>
</dbReference>
<feature type="transmembrane region" description="Helical" evidence="6">
    <location>
        <begin position="34"/>
        <end position="53"/>
    </location>
</feature>
<evidence type="ECO:0000256" key="5">
    <source>
        <dbReference type="ARBA" id="ARBA00023136"/>
    </source>
</evidence>
<evidence type="ECO:0000256" key="4">
    <source>
        <dbReference type="ARBA" id="ARBA00022989"/>
    </source>
</evidence>
<feature type="transmembrane region" description="Helical" evidence="6">
    <location>
        <begin position="6"/>
        <end position="27"/>
    </location>
</feature>
<evidence type="ECO:0000256" key="6">
    <source>
        <dbReference type="SAM" id="Phobius"/>
    </source>
</evidence>
<proteinExistence type="inferred from homology"/>